<gene>
    <name evidence="9" type="primary">mvaK</name>
    <name evidence="9" type="ORF">Aocu_09090</name>
</gene>
<dbReference type="InterPro" id="IPR035102">
    <property type="entry name" value="Phosphomevalonate_kinase"/>
</dbReference>
<dbReference type="EC" id="2.7.4.2" evidence="2"/>
<dbReference type="Pfam" id="PF08544">
    <property type="entry name" value="GHMP_kinases_C"/>
    <property type="match status" value="1"/>
</dbReference>
<dbReference type="InterPro" id="IPR006204">
    <property type="entry name" value="GHMP_kinase_N_dom"/>
</dbReference>
<evidence type="ECO:0000256" key="2">
    <source>
        <dbReference type="ARBA" id="ARBA00012958"/>
    </source>
</evidence>
<dbReference type="PANTHER" id="PTHR31814">
    <property type="match status" value="1"/>
</dbReference>
<dbReference type="InterPro" id="IPR005917">
    <property type="entry name" value="Pmev_kinase_bact"/>
</dbReference>
<sequence length="347" mass="39550">MISLKVPGKLFILGEYSVLKPGNEAVLVAVDKFINVEVNAQEEYEFKSELGHFRWMLSDRLPVFSYDELTHAKAGIYIAHRYLNYKGIEPRTYRINLESELTSKENIKYGLGSSGAVIIAVIKSILDFHKVKIRKINLFKLAVLAQIEINDITSGGELAASIYGGWVHYQRYDLIWVMNRKGKFDEIIQLDWPLLSIKRLGIPDVQLAICFSGFSQSTKISTEKFQELSSGTWYPGFLNKTRLLVSQFKSAVERSDYYTMKYLIELYRGQLKELEEQSDVVIESEPFKKMIQTANNLGFASKTSGAGFGDCGFALVKNGVDKVRLQDEWIKQGLTALEIEVWNHDKE</sequence>
<proteinExistence type="predicted"/>
<evidence type="ECO:0000259" key="7">
    <source>
        <dbReference type="Pfam" id="PF00288"/>
    </source>
</evidence>
<keyword evidence="4" id="KW-0547">Nucleotide-binding</keyword>
<dbReference type="PANTHER" id="PTHR31814:SF2">
    <property type="entry name" value="PHOSPHOMEVALONATE KINASE"/>
    <property type="match status" value="1"/>
</dbReference>
<dbReference type="InterPro" id="IPR014721">
    <property type="entry name" value="Ribsml_uS5_D2-typ_fold_subgr"/>
</dbReference>
<dbReference type="UniPathway" id="UPA00057">
    <property type="reaction ID" value="UER00099"/>
</dbReference>
<organism evidence="9 10">
    <name type="scientific">Acholeplasma oculi</name>
    <dbReference type="NCBI Taxonomy" id="35623"/>
    <lineage>
        <taxon>Bacteria</taxon>
        <taxon>Bacillati</taxon>
        <taxon>Mycoplasmatota</taxon>
        <taxon>Mollicutes</taxon>
        <taxon>Acholeplasmatales</taxon>
        <taxon>Acholeplasmataceae</taxon>
        <taxon>Acholeplasma</taxon>
    </lineage>
</organism>
<dbReference type="Gene3D" id="3.30.230.10">
    <property type="match status" value="1"/>
</dbReference>
<keyword evidence="10" id="KW-1185">Reference proteome</keyword>
<feature type="domain" description="GHMP kinase N-terminal" evidence="7">
    <location>
        <begin position="87"/>
        <end position="165"/>
    </location>
</feature>
<evidence type="ECO:0000259" key="8">
    <source>
        <dbReference type="Pfam" id="PF08544"/>
    </source>
</evidence>
<protein>
    <recommendedName>
        <fullName evidence="2">phosphomevalonate kinase</fullName>
        <ecNumber evidence="2">2.7.4.2</ecNumber>
    </recommendedName>
</protein>
<dbReference type="Gene3D" id="3.30.70.890">
    <property type="entry name" value="GHMP kinase, C-terminal domain"/>
    <property type="match status" value="1"/>
</dbReference>
<dbReference type="STRING" id="35623.Aocu_09090"/>
<dbReference type="GO" id="GO:0019287">
    <property type="term" value="P:isopentenyl diphosphate biosynthetic process, mevalonate pathway"/>
    <property type="evidence" value="ECO:0007669"/>
    <property type="project" value="UniProtKB-UniPathway"/>
</dbReference>
<dbReference type="InParanoid" id="A0A061AJ10"/>
<name>A0A061AJ10_9MOLU</name>
<dbReference type="HOGENOM" id="CLU_017814_7_0_14"/>
<dbReference type="InterPro" id="IPR020568">
    <property type="entry name" value="Ribosomal_Su5_D2-typ_SF"/>
</dbReference>
<dbReference type="InterPro" id="IPR013750">
    <property type="entry name" value="GHMP_kinase_C_dom"/>
</dbReference>
<dbReference type="AlphaFoldDB" id="A0A061AJ10"/>
<dbReference type="GO" id="GO:0004631">
    <property type="term" value="F:phosphomevalonate kinase activity"/>
    <property type="evidence" value="ECO:0007669"/>
    <property type="project" value="UniProtKB-EC"/>
</dbReference>
<keyword evidence="3" id="KW-0808">Transferase</keyword>
<dbReference type="NCBIfam" id="TIGR01220">
    <property type="entry name" value="Pmev_kin_Gr_pos"/>
    <property type="match status" value="1"/>
</dbReference>
<keyword evidence="6" id="KW-0067">ATP-binding</keyword>
<dbReference type="RefSeq" id="WP_045749449.1">
    <property type="nucleotide sequence ID" value="NZ_FUZK01000001.1"/>
</dbReference>
<dbReference type="Pfam" id="PF00288">
    <property type="entry name" value="GHMP_kinases_N"/>
    <property type="match status" value="1"/>
</dbReference>
<dbReference type="GO" id="GO:0005524">
    <property type="term" value="F:ATP binding"/>
    <property type="evidence" value="ECO:0007669"/>
    <property type="project" value="UniProtKB-KW"/>
</dbReference>
<dbReference type="PATRIC" id="fig|35623.3.peg.908"/>
<reference evidence="10" key="1">
    <citation type="submission" date="2014-05" db="EMBL/GenBank/DDBJ databases">
        <authorList>
            <person name="Kube M."/>
        </authorList>
    </citation>
    <scope>NUCLEOTIDE SEQUENCE [LARGE SCALE GENOMIC DNA]</scope>
</reference>
<dbReference type="KEGG" id="aoc:Aocu_09090"/>
<evidence type="ECO:0000256" key="4">
    <source>
        <dbReference type="ARBA" id="ARBA00022741"/>
    </source>
</evidence>
<evidence type="ECO:0000256" key="5">
    <source>
        <dbReference type="ARBA" id="ARBA00022777"/>
    </source>
</evidence>
<evidence type="ECO:0000313" key="9">
    <source>
        <dbReference type="EMBL" id="CDR30982.1"/>
    </source>
</evidence>
<accession>A0A061AJ10</accession>
<evidence type="ECO:0000256" key="6">
    <source>
        <dbReference type="ARBA" id="ARBA00022840"/>
    </source>
</evidence>
<dbReference type="EMBL" id="LK028559">
    <property type="protein sequence ID" value="CDR30982.1"/>
    <property type="molecule type" value="Genomic_DNA"/>
</dbReference>
<dbReference type="OrthoDB" id="1522677at2"/>
<dbReference type="InterPro" id="IPR036554">
    <property type="entry name" value="GHMP_kinase_C_sf"/>
</dbReference>
<comment type="pathway">
    <text evidence="1">Isoprenoid biosynthesis; isopentenyl diphosphate biosynthesis via mevalonate pathway; isopentenyl diphosphate from (R)-mevalonate: step 2/3.</text>
</comment>
<dbReference type="SUPFAM" id="SSF55060">
    <property type="entry name" value="GHMP Kinase, C-terminal domain"/>
    <property type="match status" value="1"/>
</dbReference>
<dbReference type="Proteomes" id="UP000032434">
    <property type="component" value="Chromosome 1"/>
</dbReference>
<evidence type="ECO:0000313" key="10">
    <source>
        <dbReference type="Proteomes" id="UP000032434"/>
    </source>
</evidence>
<feature type="domain" description="GHMP kinase C-terminal" evidence="8">
    <location>
        <begin position="251"/>
        <end position="332"/>
    </location>
</feature>
<dbReference type="SUPFAM" id="SSF54211">
    <property type="entry name" value="Ribosomal protein S5 domain 2-like"/>
    <property type="match status" value="1"/>
</dbReference>
<keyword evidence="5 9" id="KW-0418">Kinase</keyword>
<evidence type="ECO:0000256" key="3">
    <source>
        <dbReference type="ARBA" id="ARBA00022679"/>
    </source>
</evidence>
<evidence type="ECO:0000256" key="1">
    <source>
        <dbReference type="ARBA" id="ARBA00005017"/>
    </source>
</evidence>
<dbReference type="PRINTS" id="PR00959">
    <property type="entry name" value="MEVGALKINASE"/>
</dbReference>